<proteinExistence type="predicted"/>
<sequence length="178" mass="19036">MSEHRPTPPGGGTPIRPGLLARAVRAIEFSEDVVHVMVWALLVVIGLLLVVDTGRHVTAVLTDGHDLQATVIAILEETLLLFIVAELLHTVAIAVEHRGALDPLPFLVVAMVAAIRSVLILTAEAETAFYWNPQGIELLILIVLILALALTAVVWRYATRLEAGQPATALTPPAQDSA</sequence>
<evidence type="ECO:0000256" key="5">
    <source>
        <dbReference type="ARBA" id="ARBA00023136"/>
    </source>
</evidence>
<name>A0ABN1P6Y9_9PSEU</name>
<feature type="transmembrane region" description="Helical" evidence="6">
    <location>
        <begin position="104"/>
        <end position="123"/>
    </location>
</feature>
<keyword evidence="4 6" id="KW-1133">Transmembrane helix</keyword>
<feature type="transmembrane region" description="Helical" evidence="6">
    <location>
        <begin position="33"/>
        <end position="51"/>
    </location>
</feature>
<evidence type="ECO:0000313" key="7">
    <source>
        <dbReference type="EMBL" id="GAA0923762.1"/>
    </source>
</evidence>
<organism evidence="7 8">
    <name type="scientific">Pseudonocardia zijingensis</name>
    <dbReference type="NCBI Taxonomy" id="153376"/>
    <lineage>
        <taxon>Bacteria</taxon>
        <taxon>Bacillati</taxon>
        <taxon>Actinomycetota</taxon>
        <taxon>Actinomycetes</taxon>
        <taxon>Pseudonocardiales</taxon>
        <taxon>Pseudonocardiaceae</taxon>
        <taxon>Pseudonocardia</taxon>
    </lineage>
</organism>
<accession>A0ABN1P6Y9</accession>
<protein>
    <recommendedName>
        <fullName evidence="9">Phosphate-starvation-inducible protein E</fullName>
    </recommendedName>
</protein>
<feature type="transmembrane region" description="Helical" evidence="6">
    <location>
        <begin position="71"/>
        <end position="92"/>
    </location>
</feature>
<gene>
    <name evidence="7" type="ORF">GCM10009559_08110</name>
</gene>
<dbReference type="InterPro" id="IPR020948">
    <property type="entry name" value="P_starv_induced_PsiE-like"/>
</dbReference>
<comment type="subcellular location">
    <subcellularLocation>
        <location evidence="1">Cell membrane</location>
        <topology evidence="1">Multi-pass membrane protein</topology>
    </subcellularLocation>
</comment>
<evidence type="ECO:0008006" key="9">
    <source>
        <dbReference type="Google" id="ProtNLM"/>
    </source>
</evidence>
<feature type="transmembrane region" description="Helical" evidence="6">
    <location>
        <begin position="135"/>
        <end position="155"/>
    </location>
</feature>
<evidence type="ECO:0000256" key="1">
    <source>
        <dbReference type="ARBA" id="ARBA00004651"/>
    </source>
</evidence>
<keyword evidence="3 6" id="KW-0812">Transmembrane</keyword>
<comment type="caution">
    <text evidence="7">The sequence shown here is derived from an EMBL/GenBank/DDBJ whole genome shotgun (WGS) entry which is preliminary data.</text>
</comment>
<evidence type="ECO:0000256" key="4">
    <source>
        <dbReference type="ARBA" id="ARBA00022989"/>
    </source>
</evidence>
<keyword evidence="2" id="KW-1003">Cell membrane</keyword>
<evidence type="ECO:0000313" key="8">
    <source>
        <dbReference type="Proteomes" id="UP001499967"/>
    </source>
</evidence>
<evidence type="ECO:0000256" key="3">
    <source>
        <dbReference type="ARBA" id="ARBA00022692"/>
    </source>
</evidence>
<dbReference type="EMBL" id="BAAAHP010000018">
    <property type="protein sequence ID" value="GAA0923762.1"/>
    <property type="molecule type" value="Genomic_DNA"/>
</dbReference>
<keyword evidence="5 6" id="KW-0472">Membrane</keyword>
<evidence type="ECO:0000256" key="2">
    <source>
        <dbReference type="ARBA" id="ARBA00022475"/>
    </source>
</evidence>
<evidence type="ECO:0000256" key="6">
    <source>
        <dbReference type="SAM" id="Phobius"/>
    </source>
</evidence>
<dbReference type="Proteomes" id="UP001499967">
    <property type="component" value="Unassembled WGS sequence"/>
</dbReference>
<dbReference type="Pfam" id="PF06146">
    <property type="entry name" value="PsiE"/>
    <property type="match status" value="1"/>
</dbReference>
<keyword evidence="8" id="KW-1185">Reference proteome</keyword>
<reference evidence="7 8" key="1">
    <citation type="journal article" date="2019" name="Int. J. Syst. Evol. Microbiol.">
        <title>The Global Catalogue of Microorganisms (GCM) 10K type strain sequencing project: providing services to taxonomists for standard genome sequencing and annotation.</title>
        <authorList>
            <consortium name="The Broad Institute Genomics Platform"/>
            <consortium name="The Broad Institute Genome Sequencing Center for Infectious Disease"/>
            <person name="Wu L."/>
            <person name="Ma J."/>
        </authorList>
    </citation>
    <scope>NUCLEOTIDE SEQUENCE [LARGE SCALE GENOMIC DNA]</scope>
    <source>
        <strain evidence="7 8">JCM 11117</strain>
    </source>
</reference>